<feature type="transmembrane region" description="Helical" evidence="9">
    <location>
        <begin position="135"/>
        <end position="154"/>
    </location>
</feature>
<keyword evidence="4 8" id="KW-0297">G-protein coupled receptor</keyword>
<evidence type="ECO:0000256" key="4">
    <source>
        <dbReference type="ARBA" id="ARBA00023040"/>
    </source>
</evidence>
<reference evidence="11 12" key="1">
    <citation type="submission" date="2019-01" db="EMBL/GenBank/DDBJ databases">
        <title>A draft genome assembly of the solar-powered sea slug Elysia chlorotica.</title>
        <authorList>
            <person name="Cai H."/>
            <person name="Li Q."/>
            <person name="Fang X."/>
            <person name="Li J."/>
            <person name="Curtis N.E."/>
            <person name="Altenburger A."/>
            <person name="Shibata T."/>
            <person name="Feng M."/>
            <person name="Maeda T."/>
            <person name="Schwartz J.A."/>
            <person name="Shigenobu S."/>
            <person name="Lundholm N."/>
            <person name="Nishiyama T."/>
            <person name="Yang H."/>
            <person name="Hasebe M."/>
            <person name="Li S."/>
            <person name="Pierce S.K."/>
            <person name="Wang J."/>
        </authorList>
    </citation>
    <scope>NUCLEOTIDE SEQUENCE [LARGE SCALE GENOMIC DNA]</scope>
    <source>
        <strain evidence="11">EC2010</strain>
        <tissue evidence="11">Whole organism of an adult</tissue>
    </source>
</reference>
<dbReference type="OrthoDB" id="10036964at2759"/>
<evidence type="ECO:0000313" key="11">
    <source>
        <dbReference type="EMBL" id="RUS78462.1"/>
    </source>
</evidence>
<evidence type="ECO:0000256" key="6">
    <source>
        <dbReference type="ARBA" id="ARBA00023170"/>
    </source>
</evidence>
<accession>A0A3S0ZYQ0</accession>
<protein>
    <recommendedName>
        <fullName evidence="10">G-protein coupled receptors family 1 profile domain-containing protein</fullName>
    </recommendedName>
</protein>
<feature type="transmembrane region" description="Helical" evidence="9">
    <location>
        <begin position="53"/>
        <end position="78"/>
    </location>
</feature>
<evidence type="ECO:0000256" key="3">
    <source>
        <dbReference type="ARBA" id="ARBA00022989"/>
    </source>
</evidence>
<comment type="similarity">
    <text evidence="8">Belongs to the G-protein coupled receptor 1 family.</text>
</comment>
<dbReference type="PANTHER" id="PTHR24243:SF233">
    <property type="entry name" value="THYROTROPIN-RELEASING HORMONE RECEPTOR"/>
    <property type="match status" value="1"/>
</dbReference>
<evidence type="ECO:0000256" key="5">
    <source>
        <dbReference type="ARBA" id="ARBA00023136"/>
    </source>
</evidence>
<feature type="domain" description="G-protein coupled receptors family 1 profile" evidence="10">
    <location>
        <begin position="69"/>
        <end position="355"/>
    </location>
</feature>
<evidence type="ECO:0000313" key="12">
    <source>
        <dbReference type="Proteomes" id="UP000271974"/>
    </source>
</evidence>
<dbReference type="InterPro" id="IPR000276">
    <property type="entry name" value="GPCR_Rhodpsn"/>
</dbReference>
<dbReference type="InterPro" id="IPR017452">
    <property type="entry name" value="GPCR_Rhodpsn_7TM"/>
</dbReference>
<sequence length="367" mass="41693">MDREVLLYYDKLNRTDAISLVTLGKETDDIDDDDNAEEASQWEPPTLPSYISIYVPLANILIFLVGTIGNSMVIVVVARVRDMRSNINLYLVNLSVADLLVLLVCQPSALLEFYAKERWFLGRELCLMVPVLEHTVVHASALTVVVITFERYLAICRPHSRFRLSTNCGFSITILCIWICATLTSLPFLDMTSLDQSTFYDGSTCEVCRTVMTHKWHLYFVVVTTTGFSVLPVVLLACFYVPIICRLRARQWTGEGSGRVSLGPIDSARGRYIQRSAALSSCGYRLRTHRQVIRMLILIVVFLFFSLVPMRAMVLWQTLGPPDVIANLGIENYYNIIWICRMLIFTNSAVNPLIYSLLSTRFKIAFR</sequence>
<keyword evidence="2 8" id="KW-0812">Transmembrane</keyword>
<gene>
    <name evidence="11" type="ORF">EGW08_013785</name>
</gene>
<keyword evidence="6 8" id="KW-0675">Receptor</keyword>
<dbReference type="PROSITE" id="PS50262">
    <property type="entry name" value="G_PROTEIN_RECEP_F1_2"/>
    <property type="match status" value="1"/>
</dbReference>
<feature type="transmembrane region" description="Helical" evidence="9">
    <location>
        <begin position="336"/>
        <end position="358"/>
    </location>
</feature>
<proteinExistence type="inferred from homology"/>
<name>A0A3S0ZYQ0_ELYCH</name>
<dbReference type="GO" id="GO:0004930">
    <property type="term" value="F:G protein-coupled receptor activity"/>
    <property type="evidence" value="ECO:0007669"/>
    <property type="project" value="UniProtKB-KW"/>
</dbReference>
<organism evidence="11 12">
    <name type="scientific">Elysia chlorotica</name>
    <name type="common">Eastern emerald elysia</name>
    <name type="synonym">Sea slug</name>
    <dbReference type="NCBI Taxonomy" id="188477"/>
    <lineage>
        <taxon>Eukaryota</taxon>
        <taxon>Metazoa</taxon>
        <taxon>Spiralia</taxon>
        <taxon>Lophotrochozoa</taxon>
        <taxon>Mollusca</taxon>
        <taxon>Gastropoda</taxon>
        <taxon>Heterobranchia</taxon>
        <taxon>Euthyneura</taxon>
        <taxon>Panpulmonata</taxon>
        <taxon>Sacoglossa</taxon>
        <taxon>Placobranchoidea</taxon>
        <taxon>Plakobranchidae</taxon>
        <taxon>Elysia</taxon>
    </lineage>
</organism>
<feature type="transmembrane region" description="Helical" evidence="9">
    <location>
        <begin position="166"/>
        <end position="189"/>
    </location>
</feature>
<dbReference type="Gene3D" id="1.20.1070.10">
    <property type="entry name" value="Rhodopsin 7-helix transmembrane proteins"/>
    <property type="match status" value="1"/>
</dbReference>
<evidence type="ECO:0000256" key="9">
    <source>
        <dbReference type="SAM" id="Phobius"/>
    </source>
</evidence>
<dbReference type="PROSITE" id="PS00237">
    <property type="entry name" value="G_PROTEIN_RECEP_F1_1"/>
    <property type="match status" value="1"/>
</dbReference>
<keyword evidence="5 9" id="KW-0472">Membrane</keyword>
<feature type="transmembrane region" description="Helical" evidence="9">
    <location>
        <begin position="295"/>
        <end position="316"/>
    </location>
</feature>
<dbReference type="GO" id="GO:0005886">
    <property type="term" value="C:plasma membrane"/>
    <property type="evidence" value="ECO:0007669"/>
    <property type="project" value="TreeGrafter"/>
</dbReference>
<comment type="subcellular location">
    <subcellularLocation>
        <location evidence="1">Membrane</location>
        <topology evidence="1">Multi-pass membrane protein</topology>
    </subcellularLocation>
</comment>
<dbReference type="SUPFAM" id="SSF81321">
    <property type="entry name" value="Family A G protein-coupled receptor-like"/>
    <property type="match status" value="1"/>
</dbReference>
<feature type="transmembrane region" description="Helical" evidence="9">
    <location>
        <begin position="216"/>
        <end position="241"/>
    </location>
</feature>
<comment type="caution">
    <text evidence="11">The sequence shown here is derived from an EMBL/GenBank/DDBJ whole genome shotgun (WGS) entry which is preliminary data.</text>
</comment>
<evidence type="ECO:0000256" key="7">
    <source>
        <dbReference type="ARBA" id="ARBA00023224"/>
    </source>
</evidence>
<evidence type="ECO:0000256" key="1">
    <source>
        <dbReference type="ARBA" id="ARBA00004141"/>
    </source>
</evidence>
<dbReference type="STRING" id="188477.A0A3S0ZYQ0"/>
<keyword evidence="7 8" id="KW-0807">Transducer</keyword>
<dbReference type="AlphaFoldDB" id="A0A3S0ZYQ0"/>
<dbReference type="PRINTS" id="PR00237">
    <property type="entry name" value="GPCRRHODOPSN"/>
</dbReference>
<feature type="non-terminal residue" evidence="11">
    <location>
        <position position="367"/>
    </location>
</feature>
<evidence type="ECO:0000256" key="2">
    <source>
        <dbReference type="ARBA" id="ARBA00022692"/>
    </source>
</evidence>
<evidence type="ECO:0000259" key="10">
    <source>
        <dbReference type="PROSITE" id="PS50262"/>
    </source>
</evidence>
<keyword evidence="12" id="KW-1185">Reference proteome</keyword>
<dbReference type="Proteomes" id="UP000271974">
    <property type="component" value="Unassembled WGS sequence"/>
</dbReference>
<dbReference type="Pfam" id="PF00001">
    <property type="entry name" value="7tm_1"/>
    <property type="match status" value="1"/>
</dbReference>
<keyword evidence="3 9" id="KW-1133">Transmembrane helix</keyword>
<feature type="transmembrane region" description="Helical" evidence="9">
    <location>
        <begin position="90"/>
        <end position="115"/>
    </location>
</feature>
<dbReference type="PANTHER" id="PTHR24243">
    <property type="entry name" value="G-PROTEIN COUPLED RECEPTOR"/>
    <property type="match status" value="1"/>
</dbReference>
<evidence type="ECO:0000256" key="8">
    <source>
        <dbReference type="RuleBase" id="RU000688"/>
    </source>
</evidence>
<dbReference type="EMBL" id="RQTK01000508">
    <property type="protein sequence ID" value="RUS78462.1"/>
    <property type="molecule type" value="Genomic_DNA"/>
</dbReference>